<evidence type="ECO:0000256" key="7">
    <source>
        <dbReference type="ARBA" id="ARBA00023180"/>
    </source>
</evidence>
<dbReference type="InterPro" id="IPR057439">
    <property type="entry name" value="ANG-1/2/4"/>
</dbReference>
<dbReference type="KEGG" id="hgl:101717722"/>
<name>A0AAX6P142_HETGA</name>
<evidence type="ECO:0000256" key="6">
    <source>
        <dbReference type="ARBA" id="ARBA00023157"/>
    </source>
</evidence>
<dbReference type="Proteomes" id="UP000694906">
    <property type="component" value="Unplaced"/>
</dbReference>
<dbReference type="GO" id="GO:0005576">
    <property type="term" value="C:extracellular region"/>
    <property type="evidence" value="ECO:0007669"/>
    <property type="project" value="UniProtKB-SubCell"/>
</dbReference>
<dbReference type="CDD" id="cd00087">
    <property type="entry name" value="FReD"/>
    <property type="match status" value="1"/>
</dbReference>
<feature type="domain" description="Fibrinogen C-terminal" evidence="9">
    <location>
        <begin position="179"/>
        <end position="400"/>
    </location>
</feature>
<sequence length="401" mass="45646">MLRGSLFLLVASMTAAKGNGKQVDSTQKNWPPMVHMWELTGNWIGNLENELKNSIQTMQKVLNQLLPMENKMLETLRSIDKQEKHMQEQSDILKNLHGHNSYLDPIMVIADAQQQVQLAGLHNLKELLQQLLDHHNSTLTSIQDSLQAASSNSSLRHQNQHHLLEILQELIHLVDQGPGAALLKFQDCEAIRRSGLSADGIYTILVPNVTEPKRVFCVMGTDGGAWTIVQRRENGTVNFDRNWEDYKQGFGDPDGEHWLGNEVVHQLTNITKYSLRVEMEDWEGNKFYANFGHFQLGSEEQFYRIFLDQYSGAAMYENHLILGNNNFSTYDSDHDVCTCNCAQAMTGGWWFDSCGASNLNGIYYPAGNHLHKIDGIRWHHSFEDPTYSLSSSRMMIRPLLS</sequence>
<keyword evidence="10" id="KW-1185">Reference proteome</keyword>
<dbReference type="SUPFAM" id="SSF56496">
    <property type="entry name" value="Fibrinogen C-terminal domain-like"/>
    <property type="match status" value="1"/>
</dbReference>
<evidence type="ECO:0000256" key="2">
    <source>
        <dbReference type="ARBA" id="ARBA00022525"/>
    </source>
</evidence>
<proteinExistence type="predicted"/>
<keyword evidence="7" id="KW-0325">Glycoprotein</keyword>
<reference evidence="11" key="1">
    <citation type="submission" date="2025-08" db="UniProtKB">
        <authorList>
            <consortium name="RefSeq"/>
        </authorList>
    </citation>
    <scope>IDENTIFICATION</scope>
</reference>
<comment type="subcellular location">
    <subcellularLocation>
        <location evidence="1">Secreted</location>
    </subcellularLocation>
</comment>
<dbReference type="PROSITE" id="PS51406">
    <property type="entry name" value="FIBRINOGEN_C_2"/>
    <property type="match status" value="1"/>
</dbReference>
<feature type="signal peptide" evidence="8">
    <location>
        <begin position="1"/>
        <end position="20"/>
    </location>
</feature>
<dbReference type="GeneID" id="101717722"/>
<evidence type="ECO:0000256" key="8">
    <source>
        <dbReference type="SAM" id="SignalP"/>
    </source>
</evidence>
<dbReference type="InterPro" id="IPR002181">
    <property type="entry name" value="Fibrinogen_a/b/g_C_dom"/>
</dbReference>
<dbReference type="FunFam" id="3.90.215.10:FF:000001">
    <property type="entry name" value="Tenascin isoform 1"/>
    <property type="match status" value="1"/>
</dbReference>
<keyword evidence="5" id="KW-0175">Coiled coil</keyword>
<evidence type="ECO:0000313" key="10">
    <source>
        <dbReference type="Proteomes" id="UP000694906"/>
    </source>
</evidence>
<dbReference type="Gene3D" id="4.10.530.10">
    <property type="entry name" value="Gamma-fibrinogen Carboxyl Terminal Fragment, domain 2"/>
    <property type="match status" value="1"/>
</dbReference>
<dbReference type="GO" id="GO:0007596">
    <property type="term" value="P:blood coagulation"/>
    <property type="evidence" value="ECO:0007669"/>
    <property type="project" value="InterPro"/>
</dbReference>
<dbReference type="InterPro" id="IPR020837">
    <property type="entry name" value="Fibrinogen_CS"/>
</dbReference>
<dbReference type="PANTHER" id="PTHR47221">
    <property type="entry name" value="FIBRINOGEN ALPHA CHAIN"/>
    <property type="match status" value="1"/>
</dbReference>
<dbReference type="InterPro" id="IPR037579">
    <property type="entry name" value="FIB_ANG-like"/>
</dbReference>
<dbReference type="NCBIfam" id="NF040941">
    <property type="entry name" value="GGGWT_bact"/>
    <property type="match status" value="1"/>
</dbReference>
<evidence type="ECO:0000313" key="11">
    <source>
        <dbReference type="RefSeq" id="XP_004841205.1"/>
    </source>
</evidence>
<dbReference type="PANTHER" id="PTHR47221:SF6">
    <property type="entry name" value="FIBRINOGEN ALPHA CHAIN"/>
    <property type="match status" value="1"/>
</dbReference>
<feature type="chain" id="PRO_5043433246" evidence="8">
    <location>
        <begin position="21"/>
        <end position="401"/>
    </location>
</feature>
<dbReference type="InterPro" id="IPR036056">
    <property type="entry name" value="Fibrinogen-like_C"/>
</dbReference>
<evidence type="ECO:0000256" key="1">
    <source>
        <dbReference type="ARBA" id="ARBA00004613"/>
    </source>
</evidence>
<keyword evidence="3" id="KW-0037">Angiogenesis</keyword>
<protein>
    <submittedName>
        <fullName evidence="11">Angiopoietin-4</fullName>
    </submittedName>
</protein>
<dbReference type="GO" id="GO:0001525">
    <property type="term" value="P:angiogenesis"/>
    <property type="evidence" value="ECO:0007669"/>
    <property type="project" value="UniProtKB-KW"/>
</dbReference>
<keyword evidence="6" id="KW-1015">Disulfide bond</keyword>
<keyword evidence="2" id="KW-0964">Secreted</keyword>
<dbReference type="SMART" id="SM00186">
    <property type="entry name" value="FBG"/>
    <property type="match status" value="1"/>
</dbReference>
<keyword evidence="4 8" id="KW-0732">Signal</keyword>
<dbReference type="AlphaFoldDB" id="A0AAX6P142"/>
<organism evidence="10 11">
    <name type="scientific">Heterocephalus glaber</name>
    <name type="common">Naked mole rat</name>
    <dbReference type="NCBI Taxonomy" id="10181"/>
    <lineage>
        <taxon>Eukaryota</taxon>
        <taxon>Metazoa</taxon>
        <taxon>Chordata</taxon>
        <taxon>Craniata</taxon>
        <taxon>Vertebrata</taxon>
        <taxon>Euteleostomi</taxon>
        <taxon>Mammalia</taxon>
        <taxon>Eutheria</taxon>
        <taxon>Euarchontoglires</taxon>
        <taxon>Glires</taxon>
        <taxon>Rodentia</taxon>
        <taxon>Hystricomorpha</taxon>
        <taxon>Bathyergidae</taxon>
        <taxon>Heterocephalus</taxon>
    </lineage>
</organism>
<dbReference type="Gene3D" id="3.90.215.10">
    <property type="entry name" value="Gamma Fibrinogen, chain A, domain 1"/>
    <property type="match status" value="1"/>
</dbReference>
<accession>A0AAX6P142</accession>
<dbReference type="RefSeq" id="XP_004841205.1">
    <property type="nucleotide sequence ID" value="XM_004841148.2"/>
</dbReference>
<dbReference type="Pfam" id="PF00147">
    <property type="entry name" value="Fibrinogen_C"/>
    <property type="match status" value="1"/>
</dbReference>
<evidence type="ECO:0000256" key="4">
    <source>
        <dbReference type="ARBA" id="ARBA00022729"/>
    </source>
</evidence>
<dbReference type="Pfam" id="PF25443">
    <property type="entry name" value="ANG-1"/>
    <property type="match status" value="1"/>
</dbReference>
<dbReference type="PROSITE" id="PS00514">
    <property type="entry name" value="FIBRINOGEN_C_1"/>
    <property type="match status" value="1"/>
</dbReference>
<evidence type="ECO:0000259" key="9">
    <source>
        <dbReference type="PROSITE" id="PS51406"/>
    </source>
</evidence>
<evidence type="ECO:0000256" key="5">
    <source>
        <dbReference type="ARBA" id="ARBA00023054"/>
    </source>
</evidence>
<evidence type="ECO:0000256" key="3">
    <source>
        <dbReference type="ARBA" id="ARBA00022657"/>
    </source>
</evidence>
<gene>
    <name evidence="11" type="primary">LOC101717722</name>
</gene>
<dbReference type="InterPro" id="IPR014716">
    <property type="entry name" value="Fibrinogen_a/b/g_C_1"/>
</dbReference>